<dbReference type="Proteomes" id="UP001432027">
    <property type="component" value="Unassembled WGS sequence"/>
</dbReference>
<dbReference type="EMBL" id="BTSX01000001">
    <property type="protein sequence ID" value="GMS79944.1"/>
    <property type="molecule type" value="Genomic_DNA"/>
</dbReference>
<sequence length="319" mass="37301">MGDVSQYLNWLRFDQCRSGFVNSIWFAQLISNVNELLQKEKFIPCPHLLIEKELESEEKTNVQSSILRHFLIQSLGIALKEELSLANYTEKLSSFLDKPGILPNGVDNPLSHNRQFHSLPTEIKLFILCTIYREIDGNLNFPKTNLIGSDSAGNFYFLVDGGRLYVEYGESLRQKQKSIPRNSTLTYLINQKQWKLMAETSKKWTSVTLIFDQFEQGEIAEKIRERQTRIDQFTIGEKTEDMNIFLDQMVLLRIRTASRTNPTRIGARKCLRDAYCNDDLCTSNHYEQYHPITTKFENSHLEYARTRAEYVDLEYKERK</sequence>
<evidence type="ECO:0000313" key="2">
    <source>
        <dbReference type="Proteomes" id="UP001432027"/>
    </source>
</evidence>
<name>A0AAV5SIM8_9BILA</name>
<dbReference type="AlphaFoldDB" id="A0AAV5SIM8"/>
<gene>
    <name evidence="1" type="ORF">PENTCL1PPCAC_2119</name>
</gene>
<organism evidence="1 2">
    <name type="scientific">Pristionchus entomophagus</name>
    <dbReference type="NCBI Taxonomy" id="358040"/>
    <lineage>
        <taxon>Eukaryota</taxon>
        <taxon>Metazoa</taxon>
        <taxon>Ecdysozoa</taxon>
        <taxon>Nematoda</taxon>
        <taxon>Chromadorea</taxon>
        <taxon>Rhabditida</taxon>
        <taxon>Rhabditina</taxon>
        <taxon>Diplogasteromorpha</taxon>
        <taxon>Diplogasteroidea</taxon>
        <taxon>Neodiplogasteridae</taxon>
        <taxon>Pristionchus</taxon>
    </lineage>
</organism>
<comment type="caution">
    <text evidence="1">The sequence shown here is derived from an EMBL/GenBank/DDBJ whole genome shotgun (WGS) entry which is preliminary data.</text>
</comment>
<reference evidence="1" key="1">
    <citation type="submission" date="2023-10" db="EMBL/GenBank/DDBJ databases">
        <title>Genome assembly of Pristionchus species.</title>
        <authorList>
            <person name="Yoshida K."/>
            <person name="Sommer R.J."/>
        </authorList>
    </citation>
    <scope>NUCLEOTIDE SEQUENCE</scope>
    <source>
        <strain evidence="1">RS0144</strain>
    </source>
</reference>
<evidence type="ECO:0000313" key="1">
    <source>
        <dbReference type="EMBL" id="GMS79944.1"/>
    </source>
</evidence>
<protein>
    <submittedName>
        <fullName evidence="1">Uncharacterized protein</fullName>
    </submittedName>
</protein>
<proteinExistence type="predicted"/>
<accession>A0AAV5SIM8</accession>
<keyword evidence="2" id="KW-1185">Reference proteome</keyword>